<dbReference type="SUPFAM" id="SSF52980">
    <property type="entry name" value="Restriction endonuclease-like"/>
    <property type="match status" value="1"/>
</dbReference>
<protein>
    <submittedName>
        <fullName evidence="2">EcoRII-like protein</fullName>
    </submittedName>
</protein>
<name>A0A2S4N4K9_9FLAO</name>
<dbReference type="InterPro" id="IPR011335">
    <property type="entry name" value="Restrct_endonuc-II-like"/>
</dbReference>
<dbReference type="GO" id="GO:0003677">
    <property type="term" value="F:DNA binding"/>
    <property type="evidence" value="ECO:0007669"/>
    <property type="project" value="InterPro"/>
</dbReference>
<dbReference type="Gene3D" id="3.40.91.80">
    <property type="match status" value="1"/>
</dbReference>
<feature type="domain" description="Restriction endonuclease type II EcoRII C-terminal" evidence="1">
    <location>
        <begin position="137"/>
        <end position="282"/>
    </location>
</feature>
<dbReference type="AlphaFoldDB" id="A0A2S4N4K9"/>
<keyword evidence="3" id="KW-1185">Reference proteome</keyword>
<dbReference type="Proteomes" id="UP000237056">
    <property type="component" value="Unassembled WGS sequence"/>
</dbReference>
<dbReference type="GO" id="GO:0009307">
    <property type="term" value="P:DNA restriction-modification system"/>
    <property type="evidence" value="ECO:0007669"/>
    <property type="project" value="InterPro"/>
</dbReference>
<dbReference type="GO" id="GO:0009036">
    <property type="term" value="F:type II site-specific deoxyribonuclease activity"/>
    <property type="evidence" value="ECO:0007669"/>
    <property type="project" value="InterPro"/>
</dbReference>
<organism evidence="2 3">
    <name type="scientific">Flavobacterium croceum DSM 17960</name>
    <dbReference type="NCBI Taxonomy" id="1121886"/>
    <lineage>
        <taxon>Bacteria</taxon>
        <taxon>Pseudomonadati</taxon>
        <taxon>Bacteroidota</taxon>
        <taxon>Flavobacteriia</taxon>
        <taxon>Flavobacteriales</taxon>
        <taxon>Flavobacteriaceae</taxon>
        <taxon>Flavobacterium</taxon>
    </lineage>
</organism>
<comment type="caution">
    <text evidence="2">The sequence shown here is derived from an EMBL/GenBank/DDBJ whole genome shotgun (WGS) entry which is preliminary data.</text>
</comment>
<dbReference type="EMBL" id="PQNY01000041">
    <property type="protein sequence ID" value="POS00621.1"/>
    <property type="molecule type" value="Genomic_DNA"/>
</dbReference>
<sequence>MSKIDEIPVIIDIPKQELDKFDALIKQYRTKYIRTSQEIVEFALAQNQEYLKQIKSKHVSKCISELREIVWQEYLLDEVNFNAILMRDLHKLLETPKDILEVLLNKNITNKKGEELIETVKEICGEYAGRVFPYIYRLSLSNTQSRRSRAGKSFEAIIYKIYENLGYEYDSQSKVGRKTFDSLGLGKKVDSILPNIKCYAERRNKTIIGTMKTSLRERWQEVAEEIERTKIPEIHLLTADESIPKSKAQEMANHNIIVVTYEWVANSDTLKSMKNIISFEEYLFEEIPNILKFWNENK</sequence>
<evidence type="ECO:0000259" key="1">
    <source>
        <dbReference type="Pfam" id="PF09019"/>
    </source>
</evidence>
<dbReference type="InterPro" id="IPR038365">
    <property type="entry name" value="EcoRII_C_sf"/>
</dbReference>
<accession>A0A2S4N4K9</accession>
<dbReference type="OrthoDB" id="9797574at2"/>
<proteinExistence type="predicted"/>
<evidence type="ECO:0000313" key="3">
    <source>
        <dbReference type="Proteomes" id="UP000237056"/>
    </source>
</evidence>
<dbReference type="Pfam" id="PF09019">
    <property type="entry name" value="EcoRII-C"/>
    <property type="match status" value="1"/>
</dbReference>
<dbReference type="RefSeq" id="WP_103727160.1">
    <property type="nucleotide sequence ID" value="NZ_PQNY01000041.1"/>
</dbReference>
<reference evidence="2 3" key="1">
    <citation type="submission" date="2018-01" db="EMBL/GenBank/DDBJ databases">
        <title>Genomic Encyclopedia of Type Strains, Phase I: the one thousand microbial genomes (KMG-I) project.</title>
        <authorList>
            <person name="Goeker M."/>
        </authorList>
    </citation>
    <scope>NUCLEOTIDE SEQUENCE [LARGE SCALE GENOMIC DNA]</scope>
    <source>
        <strain evidence="2 3">DSM 17960</strain>
    </source>
</reference>
<evidence type="ECO:0000313" key="2">
    <source>
        <dbReference type="EMBL" id="POS00621.1"/>
    </source>
</evidence>
<dbReference type="CDD" id="cd22320">
    <property type="entry name" value="Ecl18kI-like"/>
    <property type="match status" value="1"/>
</dbReference>
<dbReference type="InterPro" id="IPR015109">
    <property type="entry name" value="Restrct_endonuc_II_EcoRII_C"/>
</dbReference>
<gene>
    <name evidence="2" type="ORF">Q361_1413</name>
</gene>